<feature type="domain" description="Hydantoinase/oxoprolinase N-terminal" evidence="2">
    <location>
        <begin position="9"/>
        <end position="195"/>
    </location>
</feature>
<evidence type="ECO:0000313" key="5">
    <source>
        <dbReference type="Proteomes" id="UP000450917"/>
    </source>
</evidence>
<dbReference type="PANTHER" id="PTHR11365:SF23">
    <property type="entry name" value="HYPOTHETICAL 5-OXOPROLINASE (EUROFUNG)-RELATED"/>
    <property type="match status" value="1"/>
</dbReference>
<dbReference type="Proteomes" id="UP000450917">
    <property type="component" value="Unassembled WGS sequence"/>
</dbReference>
<dbReference type="GO" id="GO:0017168">
    <property type="term" value="F:5-oxoprolinase (ATP-hydrolyzing) activity"/>
    <property type="evidence" value="ECO:0007669"/>
    <property type="project" value="TreeGrafter"/>
</dbReference>
<evidence type="ECO:0000259" key="3">
    <source>
        <dbReference type="Pfam" id="PF19278"/>
    </source>
</evidence>
<dbReference type="Pfam" id="PF01968">
    <property type="entry name" value="Hydantoinase_A"/>
    <property type="match status" value="1"/>
</dbReference>
<dbReference type="Pfam" id="PF19278">
    <property type="entry name" value="Hydant_A_C"/>
    <property type="match status" value="1"/>
</dbReference>
<dbReference type="AlphaFoldDB" id="A0A7X2Z7R3"/>
<dbReference type="GO" id="GO:0005829">
    <property type="term" value="C:cytosol"/>
    <property type="evidence" value="ECO:0007669"/>
    <property type="project" value="TreeGrafter"/>
</dbReference>
<feature type="domain" description="Acetophenone carboxylase-like C-terminal" evidence="3">
    <location>
        <begin position="533"/>
        <end position="706"/>
    </location>
</feature>
<dbReference type="GO" id="GO:0006749">
    <property type="term" value="P:glutathione metabolic process"/>
    <property type="evidence" value="ECO:0007669"/>
    <property type="project" value="TreeGrafter"/>
</dbReference>
<comment type="caution">
    <text evidence="4">The sequence shown here is derived from an EMBL/GenBank/DDBJ whole genome shotgun (WGS) entry which is preliminary data.</text>
</comment>
<gene>
    <name evidence="4" type="ORF">GNP93_04040</name>
</gene>
<evidence type="ECO:0000259" key="1">
    <source>
        <dbReference type="Pfam" id="PF01968"/>
    </source>
</evidence>
<name>A0A7X2Z7R3_9BACL</name>
<feature type="domain" description="Hydantoinase A/oxoprolinase" evidence="1">
    <location>
        <begin position="222"/>
        <end position="509"/>
    </location>
</feature>
<dbReference type="InterPro" id="IPR008040">
    <property type="entry name" value="Hydant_A_N"/>
</dbReference>
<dbReference type="PANTHER" id="PTHR11365">
    <property type="entry name" value="5-OXOPROLINASE RELATED"/>
    <property type="match status" value="1"/>
</dbReference>
<accession>A0A7X2Z7R3</accession>
<dbReference type="InterPro" id="IPR002821">
    <property type="entry name" value="Hydantoinase_A"/>
</dbReference>
<dbReference type="EMBL" id="WNZX01000002">
    <property type="protein sequence ID" value="MUG69846.1"/>
    <property type="molecule type" value="Genomic_DNA"/>
</dbReference>
<evidence type="ECO:0000259" key="2">
    <source>
        <dbReference type="Pfam" id="PF05378"/>
    </source>
</evidence>
<protein>
    <submittedName>
        <fullName evidence="4">Hydantoinase/oxoprolinase family protein</fullName>
    </submittedName>
</protein>
<dbReference type="InterPro" id="IPR045079">
    <property type="entry name" value="Oxoprolinase-like"/>
</dbReference>
<keyword evidence="5" id="KW-1185">Reference proteome</keyword>
<reference evidence="4 5" key="1">
    <citation type="submission" date="2019-11" db="EMBL/GenBank/DDBJ databases">
        <title>Draft genome sequences of five Paenibacillus species of dairy origin.</title>
        <authorList>
            <person name="Olajide A.M."/>
            <person name="Chen S."/>
            <person name="Lapointe G."/>
        </authorList>
    </citation>
    <scope>NUCLEOTIDE SEQUENCE [LARGE SCALE GENOMIC DNA]</scope>
    <source>
        <strain evidence="4 5">2CS3</strain>
    </source>
</reference>
<organism evidence="4 5">
    <name type="scientific">Paenibacillus validus</name>
    <dbReference type="NCBI Taxonomy" id="44253"/>
    <lineage>
        <taxon>Bacteria</taxon>
        <taxon>Bacillati</taxon>
        <taxon>Bacillota</taxon>
        <taxon>Bacilli</taxon>
        <taxon>Bacillales</taxon>
        <taxon>Paenibacillaceae</taxon>
        <taxon>Paenibacillus</taxon>
    </lineage>
</organism>
<sequence length="731" mass="80691">MQQKKQATIDIDIGGTFTDCFIRYKDKSVIAKSPTTGYDLSVCFMKSIEKGAAELGLTTEELLTDTEVIRYSTTVAMNKLIQRKGPKLALITSEGFEDVTFIGKGSQWQDGISSQEARNVAKVDKPQPLIPRELVVGVKERIDSNGNVVRPLNEEDFRNKLQYLVDQGVMGFVVCLLWSFKNPVHEQRIKQIIKEDYPEFFLGNMPVFLSHAVLPKRFEYSRANVTILNAYLHQTIAEELAGIGDELRDLGYDRSLLMVYNTGGMGEVYRTAAVNTYNGGPVSGVIGSSYIGKLYGYDNVVFSDMGGTSFDLGLVVDGSTRFYQFHPVIDRWRVDLPIIETKSIGAGGGSIAWINTLLGNRLEVGPQSAGSFPGPAAFDQGGTEPTVTDADLILGYIDPDYYHGGELTLNLEKARKAIHDKIARPLGIDVVEAAALIKKIVDGNMGNIIHKETALKGYDPKDFVLFAMGGAGATHCCGYGFHAGISNIVVMQQSPVFCAFSSSLMDIKHIYEESKHIILLKPGTKEFLADYDSFNEVVYRLKDKALRDIRGEGFKEEQVVFELEADMKFGGQLNVKRTKSPVLTLESREDVQALWDQFTKEYSNAYSPLGVYPEGGVEIENIVLHAIVVQPKYELPEAVPQGTDPSAAWKGKREAYWEELKEYRNTDIYQMEKLSCGNVVSGPAIIESSNTTVVLPPGAAYTVDKYLNGLITKTDAAVPDAIRSADRISIV</sequence>
<proteinExistence type="predicted"/>
<dbReference type="Pfam" id="PF05378">
    <property type="entry name" value="Hydant_A_N"/>
    <property type="match status" value="1"/>
</dbReference>
<dbReference type="InterPro" id="IPR049517">
    <property type="entry name" value="ACX-like_C"/>
</dbReference>
<evidence type="ECO:0000313" key="4">
    <source>
        <dbReference type="EMBL" id="MUG69846.1"/>
    </source>
</evidence>